<keyword evidence="2" id="KW-1185">Reference proteome</keyword>
<evidence type="ECO:0000313" key="2">
    <source>
        <dbReference type="Proteomes" id="UP000095728"/>
    </source>
</evidence>
<comment type="caution">
    <text evidence="1">The sequence shown here is derived from an EMBL/GenBank/DDBJ whole genome shotgun (WGS) entry which is preliminary data.</text>
</comment>
<evidence type="ECO:0000313" key="1">
    <source>
        <dbReference type="EMBL" id="OEJ86337.1"/>
    </source>
</evidence>
<reference evidence="2" key="1">
    <citation type="journal article" date="2016" name="Genome Announc.">
        <title>Genome sequences of three species of Hanseniaspora isolated from spontaneous wine fermentations.</title>
        <authorList>
            <person name="Sternes P.R."/>
            <person name="Lee D."/>
            <person name="Kutyna D.R."/>
            <person name="Borneman A.R."/>
        </authorList>
    </citation>
    <scope>NUCLEOTIDE SEQUENCE [LARGE SCALE GENOMIC DNA]</scope>
    <source>
        <strain evidence="2">AWRI3579</strain>
    </source>
</reference>
<gene>
    <name evidence="1" type="ORF">AWRI3579_g1542</name>
</gene>
<organism evidence="1 2">
    <name type="scientific">Hanseniaspora osmophila</name>
    <dbReference type="NCBI Taxonomy" id="56408"/>
    <lineage>
        <taxon>Eukaryota</taxon>
        <taxon>Fungi</taxon>
        <taxon>Dikarya</taxon>
        <taxon>Ascomycota</taxon>
        <taxon>Saccharomycotina</taxon>
        <taxon>Saccharomycetes</taxon>
        <taxon>Saccharomycodales</taxon>
        <taxon>Saccharomycodaceae</taxon>
        <taxon>Hanseniaspora</taxon>
    </lineage>
</organism>
<dbReference type="AlphaFoldDB" id="A0A1E5RHI0"/>
<sequence>MASNLAFFHNTLHAVPAPSTIKDALPSHILFQLSNDLLEKVNCTLQSEILNLLNSNKELNFIVANSYNKDSKLRQLIRTSMIMDPNSLQLCNSVLMNPEMKSLSIFSAYTHTVFENKTQLFHWIIHDCTQHQDFFELTTLVLKMWNKNPESLENEIVFKKIILPNFLLKQKDEINTRDLRFLLSFFEKNPHITLNVSEISSFLTKANSVRKINPELNKKCLGFIFNLNHKENFNQSLVILDHYDSLLQDIAISNVAGVAMTWEALLKVQPDLLKHNTYIIYHLLKTFKKTILYQDYGLKIFEKLYPVEYFLKHQSLIGPFLQYAILKKDSDMAQNIITTISENVENYSKFNLSKYYSQLLILHLSFNDSNGTSNMISKILKRQKNNLLPPYDLELIIRHILKFPRSKANESDQTQKMKVLSVKIQEAIYLFNKTTKDLSNQELVAYYTNCYPPVIKACVENLKLCRNSAYEITNQTQYLKNINIIDAMFKNVKKWTPPGQKPPRAFQQSISSIYFDFLTHCTLQPKALSAVNCLQIAKTNFTMSLNELANKTVSPQNPFNINQNLAITTKLIVNYANRIVILKNILKNAKKQKNFDITKWCVGELKKYMGQDSYAFEQKILSQKYHQRQSKNEKNHVNIMSLK</sequence>
<dbReference type="InParanoid" id="A0A1E5RHI0"/>
<dbReference type="Proteomes" id="UP000095728">
    <property type="component" value="Unassembled WGS sequence"/>
</dbReference>
<dbReference type="EMBL" id="LPNM01000006">
    <property type="protein sequence ID" value="OEJ86337.1"/>
    <property type="molecule type" value="Genomic_DNA"/>
</dbReference>
<name>A0A1E5RHI0_9ASCO</name>
<dbReference type="OrthoDB" id="4064185at2759"/>
<dbReference type="FunCoup" id="A0A1E5RHI0">
    <property type="interactions" value="47"/>
</dbReference>
<accession>A0A1E5RHI0</accession>
<protein>
    <submittedName>
        <fullName evidence="1">Uncharacterized protein</fullName>
    </submittedName>
</protein>
<proteinExistence type="predicted"/>